<dbReference type="InParanoid" id="A2F272"/>
<accession>A2F272</accession>
<feature type="transmembrane region" description="Helical" evidence="2">
    <location>
        <begin position="158"/>
        <end position="178"/>
    </location>
</feature>
<feature type="compositionally biased region" description="Basic and acidic residues" evidence="1">
    <location>
        <begin position="533"/>
        <end position="542"/>
    </location>
</feature>
<feature type="transmembrane region" description="Helical" evidence="2">
    <location>
        <begin position="229"/>
        <end position="254"/>
    </location>
</feature>
<dbReference type="EMBL" id="DS113582">
    <property type="protein sequence ID" value="EAY01011.1"/>
    <property type="molecule type" value="Genomic_DNA"/>
</dbReference>
<feature type="transmembrane region" description="Helical" evidence="2">
    <location>
        <begin position="685"/>
        <end position="704"/>
    </location>
</feature>
<dbReference type="OMA" id="STHYEKS"/>
<feature type="region of interest" description="Disordered" evidence="1">
    <location>
        <begin position="533"/>
        <end position="590"/>
    </location>
</feature>
<feature type="transmembrane region" description="Helical" evidence="2">
    <location>
        <begin position="396"/>
        <end position="414"/>
    </location>
</feature>
<feature type="transmembrane region" description="Helical" evidence="2">
    <location>
        <begin position="49"/>
        <end position="70"/>
    </location>
</feature>
<dbReference type="KEGG" id="tva:4758835"/>
<feature type="transmembrane region" description="Helical" evidence="2">
    <location>
        <begin position="452"/>
        <end position="474"/>
    </location>
</feature>
<dbReference type="VEuPathDB" id="TrichDB:TVAGG3_0163710"/>
<gene>
    <name evidence="3" type="ORF">TVAG_154810</name>
</gene>
<feature type="transmembrane region" description="Helical" evidence="2">
    <location>
        <begin position="330"/>
        <end position="348"/>
    </location>
</feature>
<dbReference type="PANTHER" id="PTHR34993:SF1">
    <property type="entry name" value="TRANSMEMBRANE PROTEIN"/>
    <property type="match status" value="1"/>
</dbReference>
<protein>
    <submittedName>
        <fullName evidence="3">Uncharacterized protein</fullName>
    </submittedName>
</protein>
<evidence type="ECO:0000256" key="1">
    <source>
        <dbReference type="SAM" id="MobiDB-lite"/>
    </source>
</evidence>
<feature type="transmembrane region" description="Helical" evidence="2">
    <location>
        <begin position="21"/>
        <end position="43"/>
    </location>
</feature>
<name>A2F272_TRIV3</name>
<evidence type="ECO:0000313" key="3">
    <source>
        <dbReference type="EMBL" id="EAY01011.1"/>
    </source>
</evidence>
<feature type="transmembrane region" description="Helical" evidence="2">
    <location>
        <begin position="481"/>
        <end position="499"/>
    </location>
</feature>
<feature type="transmembrane region" description="Helical" evidence="2">
    <location>
        <begin position="190"/>
        <end position="209"/>
    </location>
</feature>
<keyword evidence="4" id="KW-1185">Reference proteome</keyword>
<organism evidence="3 4">
    <name type="scientific">Trichomonas vaginalis (strain ATCC PRA-98 / G3)</name>
    <dbReference type="NCBI Taxonomy" id="412133"/>
    <lineage>
        <taxon>Eukaryota</taxon>
        <taxon>Metamonada</taxon>
        <taxon>Parabasalia</taxon>
        <taxon>Trichomonadida</taxon>
        <taxon>Trichomonadidae</taxon>
        <taxon>Trichomonas</taxon>
    </lineage>
</organism>
<reference evidence="3" key="2">
    <citation type="journal article" date="2007" name="Science">
        <title>Draft genome sequence of the sexually transmitted pathogen Trichomonas vaginalis.</title>
        <authorList>
            <person name="Carlton J.M."/>
            <person name="Hirt R.P."/>
            <person name="Silva J.C."/>
            <person name="Delcher A.L."/>
            <person name="Schatz M."/>
            <person name="Zhao Q."/>
            <person name="Wortman J.R."/>
            <person name="Bidwell S.L."/>
            <person name="Alsmark U.C.M."/>
            <person name="Besteiro S."/>
            <person name="Sicheritz-Ponten T."/>
            <person name="Noel C.J."/>
            <person name="Dacks J.B."/>
            <person name="Foster P.G."/>
            <person name="Simillion C."/>
            <person name="Van de Peer Y."/>
            <person name="Miranda-Saavedra D."/>
            <person name="Barton G.J."/>
            <person name="Westrop G.D."/>
            <person name="Mueller S."/>
            <person name="Dessi D."/>
            <person name="Fiori P.L."/>
            <person name="Ren Q."/>
            <person name="Paulsen I."/>
            <person name="Zhang H."/>
            <person name="Bastida-Corcuera F.D."/>
            <person name="Simoes-Barbosa A."/>
            <person name="Brown M.T."/>
            <person name="Hayes R.D."/>
            <person name="Mukherjee M."/>
            <person name="Okumura C.Y."/>
            <person name="Schneider R."/>
            <person name="Smith A.J."/>
            <person name="Vanacova S."/>
            <person name="Villalvazo M."/>
            <person name="Haas B.J."/>
            <person name="Pertea M."/>
            <person name="Feldblyum T.V."/>
            <person name="Utterback T.R."/>
            <person name="Shu C.L."/>
            <person name="Osoegawa K."/>
            <person name="de Jong P.J."/>
            <person name="Hrdy I."/>
            <person name="Horvathova L."/>
            <person name="Zubacova Z."/>
            <person name="Dolezal P."/>
            <person name="Malik S.B."/>
            <person name="Logsdon J.M. Jr."/>
            <person name="Henze K."/>
            <person name="Gupta A."/>
            <person name="Wang C.C."/>
            <person name="Dunne R.L."/>
            <person name="Upcroft J.A."/>
            <person name="Upcroft P."/>
            <person name="White O."/>
            <person name="Salzberg S.L."/>
            <person name="Tang P."/>
            <person name="Chiu C.-H."/>
            <person name="Lee Y.-S."/>
            <person name="Embley T.M."/>
            <person name="Coombs G.H."/>
            <person name="Mottram J.C."/>
            <person name="Tachezy J."/>
            <person name="Fraser-Liggett C.M."/>
            <person name="Johnson P.J."/>
        </authorList>
    </citation>
    <scope>NUCLEOTIDE SEQUENCE [LARGE SCALE GENOMIC DNA]</scope>
    <source>
        <strain evidence="3">G3</strain>
    </source>
</reference>
<reference evidence="3" key="1">
    <citation type="submission" date="2006-10" db="EMBL/GenBank/DDBJ databases">
        <authorList>
            <person name="Amadeo P."/>
            <person name="Zhao Q."/>
            <person name="Wortman J."/>
            <person name="Fraser-Liggett C."/>
            <person name="Carlton J."/>
        </authorList>
    </citation>
    <scope>NUCLEOTIDE SEQUENCE</scope>
    <source>
        <strain evidence="3">G3</strain>
    </source>
</reference>
<feature type="transmembrane region" description="Helical" evidence="2">
    <location>
        <begin position="77"/>
        <end position="98"/>
    </location>
</feature>
<keyword evidence="2" id="KW-0472">Membrane</keyword>
<dbReference type="VEuPathDB" id="TrichDB:TVAG_154810"/>
<keyword evidence="2" id="KW-1133">Transmembrane helix</keyword>
<keyword evidence="2" id="KW-0812">Transmembrane</keyword>
<evidence type="ECO:0000313" key="4">
    <source>
        <dbReference type="Proteomes" id="UP000001542"/>
    </source>
</evidence>
<feature type="transmembrane region" description="Helical" evidence="2">
    <location>
        <begin position="421"/>
        <end position="440"/>
    </location>
</feature>
<proteinExistence type="predicted"/>
<sequence length="746" mass="85854">MLFFKYLWQLIPKVPTFDIRTSLVLMSIGIPFLLDILTVFFALPIFKAIFHILDLGAAFGISYLATLMLIPPKVNTFYILGIVLLSAYLIGRVLFHFFRKKEDFTVKDATRELSNFYFDGIIPNFTENLTLSEINQKLSSIMSTVQIVPKVAAPSTIFMLYCIFLLLIVVSLILLDVIKLDITIPPAVRLFLPYILLPFAVITFVLMFLKATEAGAKFLLSVKKFIKRWGLRLLLLAFELLYIPIMTGLMYNFVPVSVKCPQEGFIPIRIPSNSTFYQFETHYMTCVNQSTLENMSSFSLAITTKLSKLRMRKELSLSFVQDILKVNGGIMLFTIAFIMIGIPAFWVATVNVNRDFVFGINVFGRTPEEKWAVLTTKLETTGIFLFQKYTVYAAKWSVWLILAKFIIMILSAIGNSYYTKLVVLLPIFYLCMAVATYLKWPYLCKLNNWLDFVLYIFNLIFALFPVLSGFNVIVPEKIVTIVSLAVLSIPAVSCVLFLFCVNKDNMDDPTLITKEVKEEIDRIEEERLEKLKQEAEEAERAKNGRRSSAAKEKKPKSKILQGSSSKGDDDEEEDFEEDYDDDNYDDDDYSSGDYSTHYEKSFERDNEQAFKAQFETVRYDEEFKRQMTELETVEIGEGWLNSIYDMKNNQLEKGFKVKKVILAMRFRKYYEMLDLIIDAQTIAKLVFFLNLSSVFACFAMGWFIRALLSTMIDHEIQTNVQIPADTCKWLEYFANMTGLDSTNCVM</sequence>
<feature type="compositionally biased region" description="Acidic residues" evidence="1">
    <location>
        <begin position="568"/>
        <end position="590"/>
    </location>
</feature>
<dbReference type="OrthoDB" id="10642549at2759"/>
<dbReference type="PANTHER" id="PTHR34993">
    <property type="entry name" value="TRANSMEMBRANE PROTEIN"/>
    <property type="match status" value="1"/>
</dbReference>
<dbReference type="RefSeq" id="XP_001330068.1">
    <property type="nucleotide sequence ID" value="XM_001330033.1"/>
</dbReference>
<dbReference type="AlphaFoldDB" id="A2F272"/>
<evidence type="ECO:0000256" key="2">
    <source>
        <dbReference type="SAM" id="Phobius"/>
    </source>
</evidence>
<dbReference type="Proteomes" id="UP000001542">
    <property type="component" value="Unassembled WGS sequence"/>
</dbReference>